<dbReference type="PANTHER" id="PTHR46067:SF18">
    <property type="entry name" value="ACYL-COA N-ACYLTRANSFERASES (NAT) SUPERFAMILY PROTEIN"/>
    <property type="match status" value="1"/>
</dbReference>
<dbReference type="Pfam" id="PF13302">
    <property type="entry name" value="Acetyltransf_3"/>
    <property type="match status" value="2"/>
</dbReference>
<comment type="caution">
    <text evidence="3">The sequence shown here is derived from an EMBL/GenBank/DDBJ whole genome shotgun (WGS) entry which is preliminary data.</text>
</comment>
<keyword evidence="1" id="KW-0812">Transmembrane</keyword>
<evidence type="ECO:0000313" key="3">
    <source>
        <dbReference type="EMBL" id="KAH8500322.1"/>
    </source>
</evidence>
<name>A0A8T2Y5N5_POPDE</name>
<feature type="domain" description="N-acetyltransferase" evidence="2">
    <location>
        <begin position="88"/>
        <end position="244"/>
    </location>
</feature>
<evidence type="ECO:0000256" key="1">
    <source>
        <dbReference type="SAM" id="Phobius"/>
    </source>
</evidence>
<feature type="transmembrane region" description="Helical" evidence="1">
    <location>
        <begin position="236"/>
        <end position="260"/>
    </location>
</feature>
<keyword evidence="1" id="KW-0472">Membrane</keyword>
<dbReference type="InterPro" id="IPR016181">
    <property type="entry name" value="Acyl_CoA_acyltransferase"/>
</dbReference>
<dbReference type="EMBL" id="JACEGQ020000008">
    <property type="protein sequence ID" value="KAH8500322.1"/>
    <property type="molecule type" value="Genomic_DNA"/>
</dbReference>
<proteinExistence type="predicted"/>
<accession>A0A8T2Y5N5</accession>
<dbReference type="Proteomes" id="UP000807159">
    <property type="component" value="Chromosome 8"/>
</dbReference>
<gene>
    <name evidence="3" type="ORF">H0E87_015543</name>
</gene>
<reference evidence="3" key="1">
    <citation type="journal article" date="2021" name="J. Hered.">
        <title>Genome Assembly of Salicaceae Populus deltoides (Eastern Cottonwood) I-69 Based on Nanopore Sequencing and Hi-C Technologies.</title>
        <authorList>
            <person name="Bai S."/>
            <person name="Wu H."/>
            <person name="Zhang J."/>
            <person name="Pan Z."/>
            <person name="Zhao W."/>
            <person name="Li Z."/>
            <person name="Tong C."/>
        </authorList>
    </citation>
    <scope>NUCLEOTIDE SEQUENCE</scope>
    <source>
        <tissue evidence="3">Leaf</tissue>
    </source>
</reference>
<dbReference type="InterPro" id="IPR000182">
    <property type="entry name" value="GNAT_dom"/>
</dbReference>
<organism evidence="3 4">
    <name type="scientific">Populus deltoides</name>
    <name type="common">Eastern poplar</name>
    <name type="synonym">Eastern cottonwood</name>
    <dbReference type="NCBI Taxonomy" id="3696"/>
    <lineage>
        <taxon>Eukaryota</taxon>
        <taxon>Viridiplantae</taxon>
        <taxon>Streptophyta</taxon>
        <taxon>Embryophyta</taxon>
        <taxon>Tracheophyta</taxon>
        <taxon>Spermatophyta</taxon>
        <taxon>Magnoliopsida</taxon>
        <taxon>eudicotyledons</taxon>
        <taxon>Gunneridae</taxon>
        <taxon>Pentapetalae</taxon>
        <taxon>rosids</taxon>
        <taxon>fabids</taxon>
        <taxon>Malpighiales</taxon>
        <taxon>Salicaceae</taxon>
        <taxon>Saliceae</taxon>
        <taxon>Populus</taxon>
    </lineage>
</organism>
<dbReference type="PANTHER" id="PTHR46067">
    <property type="entry name" value="ACYL-COA N-ACYLTRANSFERASES (NAT) SUPERFAMILY PROTEIN"/>
    <property type="match status" value="1"/>
</dbReference>
<dbReference type="SUPFAM" id="SSF55729">
    <property type="entry name" value="Acyl-CoA N-acyltransferases (Nat)"/>
    <property type="match status" value="2"/>
</dbReference>
<evidence type="ECO:0000313" key="4">
    <source>
        <dbReference type="Proteomes" id="UP000807159"/>
    </source>
</evidence>
<keyword evidence="4" id="KW-1185">Reference proteome</keyword>
<dbReference type="Gene3D" id="3.40.630.30">
    <property type="match status" value="2"/>
</dbReference>
<keyword evidence="1" id="KW-1133">Transmembrane helix</keyword>
<sequence>MAKVSAVEASGTECNCLGVFTKGCLSTRQMIEPTYSSISSGGVYFSLLQTGRGFNGGMVNSLLMKSTVVTPSSILAEEMENDISSEVITLRPFKESDADDFLGYAGDDQVTRFTRWNTFSCKEEALVYIKDFCIPHPYCRSICVNDRSIGFVFIRQESGDDKRRAELGYAIAAKYWGQGVTTRALKMAISDGLRSFPDLVRLQARADVENKASQRVLEKLGFLKEGVLRKYMYNKAILLACILNIFLNVSKSSLLLAVFMDSSRISLRPFKLSDVDDFLKWASDDRVTRYLRWNSITFREEALAYLEKVAIPHPWRRSICLDDRSIGYISIFPESNDDRCRANLGYALAAEYWGQGIATIASKMAVSSVFQDLPYLVRLQALVEVENRSSQRVLEKTGFVKEGLLRKYGYCKGEIRDMFVYSFLSTDLVL</sequence>
<dbReference type="GO" id="GO:0016747">
    <property type="term" value="F:acyltransferase activity, transferring groups other than amino-acyl groups"/>
    <property type="evidence" value="ECO:0007669"/>
    <property type="project" value="InterPro"/>
</dbReference>
<protein>
    <recommendedName>
        <fullName evidence="2">N-acetyltransferase domain-containing protein</fullName>
    </recommendedName>
</protein>
<feature type="domain" description="N-acetyltransferase" evidence="2">
    <location>
        <begin position="265"/>
        <end position="426"/>
    </location>
</feature>
<dbReference type="PROSITE" id="PS51186">
    <property type="entry name" value="GNAT"/>
    <property type="match status" value="2"/>
</dbReference>
<dbReference type="AlphaFoldDB" id="A0A8T2Y5N5"/>
<evidence type="ECO:0000259" key="2">
    <source>
        <dbReference type="PROSITE" id="PS51186"/>
    </source>
</evidence>